<dbReference type="KEGG" id="lpk:LACPI_1916"/>
<dbReference type="InterPro" id="IPR036271">
    <property type="entry name" value="Tet_transcr_reg_TetR-rel_C_sf"/>
</dbReference>
<dbReference type="InterPro" id="IPR025996">
    <property type="entry name" value="MT1864/Rv1816-like_C"/>
</dbReference>
<evidence type="ECO:0000313" key="6">
    <source>
        <dbReference type="EMBL" id="CEN29116.1"/>
    </source>
</evidence>
<evidence type="ECO:0000256" key="3">
    <source>
        <dbReference type="ARBA" id="ARBA00023163"/>
    </source>
</evidence>
<reference evidence="7" key="1">
    <citation type="submission" date="2015-01" db="EMBL/GenBank/DDBJ databases">
        <authorList>
            <person name="Andreevskaya M."/>
        </authorList>
    </citation>
    <scope>NUCLEOTIDE SEQUENCE [LARGE SCALE GENOMIC DNA]</scope>
    <source>
        <strain evidence="7">MKFS47</strain>
    </source>
</reference>
<dbReference type="Proteomes" id="UP000033166">
    <property type="component" value="Chromosome I"/>
</dbReference>
<name>A0A0D6DZA4_9LACT</name>
<dbReference type="InterPro" id="IPR001647">
    <property type="entry name" value="HTH_TetR"/>
</dbReference>
<organism evidence="6 7">
    <name type="scientific">Pseudolactococcus piscium MKFS47</name>
    <dbReference type="NCBI Taxonomy" id="297352"/>
    <lineage>
        <taxon>Bacteria</taxon>
        <taxon>Bacillati</taxon>
        <taxon>Bacillota</taxon>
        <taxon>Bacilli</taxon>
        <taxon>Lactobacillales</taxon>
        <taxon>Streptococcaceae</taxon>
        <taxon>Pseudolactococcus</taxon>
    </lineage>
</organism>
<dbReference type="Gene3D" id="1.10.10.60">
    <property type="entry name" value="Homeodomain-like"/>
    <property type="match status" value="1"/>
</dbReference>
<dbReference type="RefSeq" id="WP_047916126.1">
    <property type="nucleotide sequence ID" value="NZ_LN774769.1"/>
</dbReference>
<evidence type="ECO:0000259" key="5">
    <source>
        <dbReference type="PROSITE" id="PS50977"/>
    </source>
</evidence>
<dbReference type="AlphaFoldDB" id="A0A0D6DZA4"/>
<dbReference type="InterPro" id="IPR009057">
    <property type="entry name" value="Homeodomain-like_sf"/>
</dbReference>
<dbReference type="PROSITE" id="PS50977">
    <property type="entry name" value="HTH_TETR_2"/>
    <property type="match status" value="1"/>
</dbReference>
<dbReference type="GO" id="GO:0003677">
    <property type="term" value="F:DNA binding"/>
    <property type="evidence" value="ECO:0007669"/>
    <property type="project" value="UniProtKB-UniRule"/>
</dbReference>
<keyword evidence="1" id="KW-0805">Transcription regulation</keyword>
<sequence length="186" mass="20787">MKKKIDNEKIIHATIDLATKQGLLNVSLNGIAANLGIKTPSLYNHISGIEDLYRQLGIYSLDLLEKEVVQSVLGFSKHDALIRIANTYVTFAIQNPVLYHAIENPYLKNTQDISKAKEAIVLIIQSVLKVYNFTIEKEIKIIRVLRSYLHGFASLYIADLFNIKTVDVDESFDLGLNALLSGLGLD</sequence>
<dbReference type="EMBL" id="LN774769">
    <property type="protein sequence ID" value="CEN29116.1"/>
    <property type="molecule type" value="Genomic_DNA"/>
</dbReference>
<dbReference type="SUPFAM" id="SSF46689">
    <property type="entry name" value="Homeodomain-like"/>
    <property type="match status" value="1"/>
</dbReference>
<evidence type="ECO:0000256" key="2">
    <source>
        <dbReference type="ARBA" id="ARBA00023125"/>
    </source>
</evidence>
<gene>
    <name evidence="6" type="primary">yobS</name>
    <name evidence="6" type="ORF">LACPI_1916</name>
</gene>
<proteinExistence type="predicted"/>
<dbReference type="STRING" id="1364.LP2241_50308"/>
<accession>A0A0D6DZA4</accession>
<dbReference type="Gene3D" id="1.10.357.10">
    <property type="entry name" value="Tetracycline Repressor, domain 2"/>
    <property type="match status" value="1"/>
</dbReference>
<keyword evidence="2 4" id="KW-0238">DNA-binding</keyword>
<dbReference type="Pfam" id="PF00440">
    <property type="entry name" value="TetR_N"/>
    <property type="match status" value="1"/>
</dbReference>
<evidence type="ECO:0000256" key="4">
    <source>
        <dbReference type="PROSITE-ProRule" id="PRU00335"/>
    </source>
</evidence>
<feature type="domain" description="HTH tetR-type" evidence="5">
    <location>
        <begin position="4"/>
        <end position="64"/>
    </location>
</feature>
<dbReference type="Pfam" id="PF13305">
    <property type="entry name" value="TetR_C_33"/>
    <property type="match status" value="1"/>
</dbReference>
<keyword evidence="3" id="KW-0804">Transcription</keyword>
<protein>
    <submittedName>
        <fullName evidence="6">HTH-type transcriptional regulator YobS</fullName>
    </submittedName>
</protein>
<evidence type="ECO:0000256" key="1">
    <source>
        <dbReference type="ARBA" id="ARBA00023015"/>
    </source>
</evidence>
<dbReference type="SUPFAM" id="SSF48498">
    <property type="entry name" value="Tetracyclin repressor-like, C-terminal domain"/>
    <property type="match status" value="1"/>
</dbReference>
<evidence type="ECO:0000313" key="7">
    <source>
        <dbReference type="Proteomes" id="UP000033166"/>
    </source>
</evidence>
<feature type="DNA-binding region" description="H-T-H motif" evidence="4">
    <location>
        <begin position="27"/>
        <end position="46"/>
    </location>
</feature>
<dbReference type="HOGENOM" id="CLU_069356_43_2_9"/>